<dbReference type="Proteomes" id="UP000199328">
    <property type="component" value="Unassembled WGS sequence"/>
</dbReference>
<sequence>MRKWRSSGTVAVALVLAGCSGGSGPLAFSGIAEVGRTEPATLTETVDGRCYARDVAPAVIETVTEQTLVQPAQLGSDGSVLYPAVYRTEKRQKIVRPRKELWFEIPCEEDLTPDFIASLQRALAARGFYHGAVTGKIDARTRRAVRAYQRQFGLDSAVLSLAAARRLGLAKVGPEEAPAEFDPDPTDLPG</sequence>
<dbReference type="Pfam" id="PF01471">
    <property type="entry name" value="PG_binding_1"/>
    <property type="match status" value="1"/>
</dbReference>
<dbReference type="PROSITE" id="PS51257">
    <property type="entry name" value="PROKAR_LIPOPROTEIN"/>
    <property type="match status" value="1"/>
</dbReference>
<name>A0A1G9CK53_9RHOB</name>
<dbReference type="SUPFAM" id="SSF47090">
    <property type="entry name" value="PGBD-like"/>
    <property type="match status" value="1"/>
</dbReference>
<proteinExistence type="predicted"/>
<accession>A0A1G9CK53</accession>
<dbReference type="InterPro" id="IPR002477">
    <property type="entry name" value="Peptidoglycan-bd-like"/>
</dbReference>
<evidence type="ECO:0000313" key="3">
    <source>
        <dbReference type="Proteomes" id="UP000199328"/>
    </source>
</evidence>
<evidence type="ECO:0000313" key="2">
    <source>
        <dbReference type="EMBL" id="SDK52002.1"/>
    </source>
</evidence>
<dbReference type="Gene3D" id="1.10.101.10">
    <property type="entry name" value="PGBD-like superfamily/PGBD"/>
    <property type="match status" value="1"/>
</dbReference>
<dbReference type="AlphaFoldDB" id="A0A1G9CK53"/>
<dbReference type="InterPro" id="IPR036366">
    <property type="entry name" value="PGBDSf"/>
</dbReference>
<evidence type="ECO:0000259" key="1">
    <source>
        <dbReference type="Pfam" id="PF01471"/>
    </source>
</evidence>
<protein>
    <submittedName>
        <fullName evidence="2">Putative peptidoglycan binding domain-containing protein</fullName>
    </submittedName>
</protein>
<keyword evidence="3" id="KW-1185">Reference proteome</keyword>
<reference evidence="3" key="1">
    <citation type="submission" date="2016-10" db="EMBL/GenBank/DDBJ databases">
        <authorList>
            <person name="Varghese N."/>
            <person name="Submissions S."/>
        </authorList>
    </citation>
    <scope>NUCLEOTIDE SEQUENCE [LARGE SCALE GENOMIC DNA]</scope>
    <source>
        <strain evidence="3">CGMCC 1.10789</strain>
    </source>
</reference>
<dbReference type="RefSeq" id="WP_092499756.1">
    <property type="nucleotide sequence ID" value="NZ_FNFV01000003.1"/>
</dbReference>
<organism evidence="2 3">
    <name type="scientific">Meinhardsimonia xiamenensis</name>
    <dbReference type="NCBI Taxonomy" id="990712"/>
    <lineage>
        <taxon>Bacteria</taxon>
        <taxon>Pseudomonadati</taxon>
        <taxon>Pseudomonadota</taxon>
        <taxon>Alphaproteobacteria</taxon>
        <taxon>Rhodobacterales</taxon>
        <taxon>Paracoccaceae</taxon>
        <taxon>Meinhardsimonia</taxon>
    </lineage>
</organism>
<dbReference type="InterPro" id="IPR036365">
    <property type="entry name" value="PGBD-like_sf"/>
</dbReference>
<gene>
    <name evidence="2" type="ORF">SAMN05216257_103140</name>
</gene>
<dbReference type="STRING" id="990712.SAMN05216257_103140"/>
<dbReference type="OrthoDB" id="7861420at2"/>
<feature type="domain" description="Peptidoglycan binding-like" evidence="1">
    <location>
        <begin position="116"/>
        <end position="154"/>
    </location>
</feature>
<dbReference type="EMBL" id="FNFV01000003">
    <property type="protein sequence ID" value="SDK52002.1"/>
    <property type="molecule type" value="Genomic_DNA"/>
</dbReference>